<dbReference type="AlphaFoldDB" id="A0A0K1P5E2"/>
<comment type="similarity">
    <text evidence="8">Belongs to the class-I aminoacyl-tRNA synthetase family. TyrS type 1 subfamily.</text>
</comment>
<dbReference type="Pfam" id="PF22421">
    <property type="entry name" value="SYY_C-terminal"/>
    <property type="match status" value="1"/>
</dbReference>
<feature type="binding site" evidence="8">
    <location>
        <position position="36"/>
    </location>
    <ligand>
        <name>L-tyrosine</name>
        <dbReference type="ChEBI" id="CHEBI:58315"/>
    </ligand>
</feature>
<keyword evidence="11" id="KW-1185">Reference proteome</keyword>
<dbReference type="GO" id="GO:0004831">
    <property type="term" value="F:tyrosine-tRNA ligase activity"/>
    <property type="evidence" value="ECO:0007669"/>
    <property type="project" value="UniProtKB-UniRule"/>
</dbReference>
<dbReference type="InterPro" id="IPR001412">
    <property type="entry name" value="aa-tRNA-synth_I_CS"/>
</dbReference>
<dbReference type="InterPro" id="IPR024088">
    <property type="entry name" value="Tyr-tRNA-ligase_bac-type"/>
</dbReference>
<dbReference type="GO" id="GO:0005829">
    <property type="term" value="C:cytosol"/>
    <property type="evidence" value="ECO:0007669"/>
    <property type="project" value="TreeGrafter"/>
</dbReference>
<dbReference type="NCBIfam" id="TIGR00234">
    <property type="entry name" value="tyrS"/>
    <property type="match status" value="1"/>
</dbReference>
<evidence type="ECO:0000256" key="6">
    <source>
        <dbReference type="ARBA" id="ARBA00023146"/>
    </source>
</evidence>
<organism evidence="10 11">
    <name type="scientific">Spiroplasma turonicum</name>
    <dbReference type="NCBI Taxonomy" id="216946"/>
    <lineage>
        <taxon>Bacteria</taxon>
        <taxon>Bacillati</taxon>
        <taxon>Mycoplasmatota</taxon>
        <taxon>Mollicutes</taxon>
        <taxon>Entomoplasmatales</taxon>
        <taxon>Spiroplasmataceae</taxon>
        <taxon>Spiroplasma</taxon>
    </lineage>
</organism>
<protein>
    <recommendedName>
        <fullName evidence="8">Tyrosine--tRNA ligase</fullName>
        <ecNumber evidence="8">6.1.1.1</ecNumber>
    </recommendedName>
    <alternativeName>
        <fullName evidence="8">Tyrosyl-tRNA synthetase</fullName>
        <shortName evidence="8">TyrRS</shortName>
    </alternativeName>
</protein>
<sequence>MEFINIIEELKARKLLKQVTNESKLLDAQKNSKSIYCGFDPTADSLHVGHLIQILNLKRFAKYGFKPLAIVGGATAMIGDPSFKSQERKLLDLDTVKVNIKGISTQLDKLIPEIKVLDNADWINKLSLIDFLRDIGKHFNLAYLLSKENISSRIDKGLSITEFCYTMIQGYDFSHLYNNYDCYVQIGGSDQWGNITSGIDYISSIIGSVNSKACGLTINLLLKKDGIKFGKTESGTIWLDKTKTSEYEFYQFFLNQDDEDCEILLNFLTMIDVKEIETLMSEHKKEPYNRIAQKRLAEEITKFVHGQEGYDKALKISNALFSGNLDKLNKDYLLSLFKTFDIIKVENDLNILDFLISGSIISSKREGRELLKDKAISINFLNNLDENLIIDSKFATIENYILVKKGKKKYFVLEINK</sequence>
<dbReference type="InterPro" id="IPR002307">
    <property type="entry name" value="Tyr-tRNA-ligase"/>
</dbReference>
<dbReference type="Pfam" id="PF00579">
    <property type="entry name" value="tRNA-synt_1b"/>
    <property type="match status" value="1"/>
</dbReference>
<evidence type="ECO:0000259" key="9">
    <source>
        <dbReference type="Pfam" id="PF22421"/>
    </source>
</evidence>
<evidence type="ECO:0000313" key="10">
    <source>
        <dbReference type="EMBL" id="AKU79399.1"/>
    </source>
</evidence>
<feature type="binding site" evidence="8">
    <location>
        <position position="231"/>
    </location>
    <ligand>
        <name>ATP</name>
        <dbReference type="ChEBI" id="CHEBI:30616"/>
    </ligand>
</feature>
<evidence type="ECO:0000256" key="3">
    <source>
        <dbReference type="ARBA" id="ARBA00022840"/>
    </source>
</evidence>
<dbReference type="OrthoDB" id="9804243at2"/>
<keyword evidence="8" id="KW-0963">Cytoplasm</keyword>
<dbReference type="FunFam" id="1.10.240.10:FF:000001">
    <property type="entry name" value="Tyrosine--tRNA ligase"/>
    <property type="match status" value="1"/>
</dbReference>
<dbReference type="PROSITE" id="PS00178">
    <property type="entry name" value="AA_TRNA_LIGASE_I"/>
    <property type="match status" value="1"/>
</dbReference>
<feature type="domain" description="Tyrosine--tRNA ligase SYY-like C-terminal" evidence="9">
    <location>
        <begin position="336"/>
        <end position="412"/>
    </location>
</feature>
<dbReference type="PATRIC" id="fig|216946.3.peg.151"/>
<keyword evidence="6 8" id="KW-0030">Aminoacyl-tRNA synthetase</keyword>
<dbReference type="Proteomes" id="UP000067243">
    <property type="component" value="Chromosome"/>
</dbReference>
<dbReference type="PRINTS" id="PR01040">
    <property type="entry name" value="TRNASYNTHTYR"/>
</dbReference>
<evidence type="ECO:0000256" key="5">
    <source>
        <dbReference type="ARBA" id="ARBA00022917"/>
    </source>
</evidence>
<dbReference type="PANTHER" id="PTHR11766:SF0">
    <property type="entry name" value="TYROSINE--TRNA LIGASE, MITOCHONDRIAL"/>
    <property type="match status" value="1"/>
</dbReference>
<dbReference type="CDD" id="cd00805">
    <property type="entry name" value="TyrRS_core"/>
    <property type="match status" value="1"/>
</dbReference>
<evidence type="ECO:0000256" key="2">
    <source>
        <dbReference type="ARBA" id="ARBA00022741"/>
    </source>
</evidence>
<proteinExistence type="inferred from homology"/>
<dbReference type="InterPro" id="IPR054608">
    <property type="entry name" value="SYY-like_C"/>
</dbReference>
<dbReference type="InterPro" id="IPR014729">
    <property type="entry name" value="Rossmann-like_a/b/a_fold"/>
</dbReference>
<dbReference type="Gene3D" id="3.40.50.620">
    <property type="entry name" value="HUPs"/>
    <property type="match status" value="1"/>
</dbReference>
<evidence type="ECO:0000256" key="8">
    <source>
        <dbReference type="HAMAP-Rule" id="MF_02006"/>
    </source>
</evidence>
<comment type="function">
    <text evidence="8">Catalyzes the attachment of tyrosine to tRNA(Tyr) in a two-step reaction: tyrosine is first activated by ATP to form Tyr-AMP and then transferred to the acceptor end of tRNA(Tyr).</text>
</comment>
<evidence type="ECO:0000256" key="7">
    <source>
        <dbReference type="ARBA" id="ARBA00048248"/>
    </source>
</evidence>
<comment type="catalytic activity">
    <reaction evidence="7 8">
        <text>tRNA(Tyr) + L-tyrosine + ATP = L-tyrosyl-tRNA(Tyr) + AMP + diphosphate + H(+)</text>
        <dbReference type="Rhea" id="RHEA:10220"/>
        <dbReference type="Rhea" id="RHEA-COMP:9706"/>
        <dbReference type="Rhea" id="RHEA-COMP:9707"/>
        <dbReference type="ChEBI" id="CHEBI:15378"/>
        <dbReference type="ChEBI" id="CHEBI:30616"/>
        <dbReference type="ChEBI" id="CHEBI:33019"/>
        <dbReference type="ChEBI" id="CHEBI:58315"/>
        <dbReference type="ChEBI" id="CHEBI:78442"/>
        <dbReference type="ChEBI" id="CHEBI:78536"/>
        <dbReference type="ChEBI" id="CHEBI:456215"/>
        <dbReference type="EC" id="6.1.1.1"/>
    </reaction>
</comment>
<feature type="short sequence motif" description="'HIGH' region" evidence="8">
    <location>
        <begin position="41"/>
        <end position="50"/>
    </location>
</feature>
<dbReference type="KEGG" id="stur:STURON_00153"/>
<comment type="subunit">
    <text evidence="8">Homodimer.</text>
</comment>
<feature type="short sequence motif" description="'KMSKS' region" evidence="8">
    <location>
        <begin position="228"/>
        <end position="232"/>
    </location>
</feature>
<comment type="subcellular location">
    <subcellularLocation>
        <location evidence="8">Cytoplasm</location>
    </subcellularLocation>
</comment>
<dbReference type="HAMAP" id="MF_02006">
    <property type="entry name" value="Tyr_tRNA_synth_type1"/>
    <property type="match status" value="1"/>
</dbReference>
<dbReference type="InterPro" id="IPR024107">
    <property type="entry name" value="Tyr-tRNA-ligase_bac_1"/>
</dbReference>
<dbReference type="SUPFAM" id="SSF52374">
    <property type="entry name" value="Nucleotidylyl transferase"/>
    <property type="match status" value="1"/>
</dbReference>
<dbReference type="GO" id="GO:0005524">
    <property type="term" value="F:ATP binding"/>
    <property type="evidence" value="ECO:0007669"/>
    <property type="project" value="UniProtKB-UniRule"/>
</dbReference>
<feature type="binding site" evidence="8">
    <location>
        <position position="169"/>
    </location>
    <ligand>
        <name>L-tyrosine</name>
        <dbReference type="ChEBI" id="CHEBI:58315"/>
    </ligand>
</feature>
<dbReference type="Gene3D" id="1.10.240.10">
    <property type="entry name" value="Tyrosyl-Transfer RNA Synthetase"/>
    <property type="match status" value="1"/>
</dbReference>
<accession>A0A0K1P5E2</accession>
<dbReference type="InterPro" id="IPR036986">
    <property type="entry name" value="S4_RNA-bd_sf"/>
</dbReference>
<name>A0A0K1P5E2_9MOLU</name>
<evidence type="ECO:0000313" key="11">
    <source>
        <dbReference type="Proteomes" id="UP000067243"/>
    </source>
</evidence>
<keyword evidence="5 8" id="KW-0648">Protein biosynthesis</keyword>
<dbReference type="InterPro" id="IPR002305">
    <property type="entry name" value="aa-tRNA-synth_Ic"/>
</dbReference>
<keyword evidence="1 8" id="KW-0436">Ligase</keyword>
<dbReference type="EMBL" id="CP012328">
    <property type="protein sequence ID" value="AKU79399.1"/>
    <property type="molecule type" value="Genomic_DNA"/>
</dbReference>
<feature type="binding site" evidence="8">
    <location>
        <position position="165"/>
    </location>
    <ligand>
        <name>L-tyrosine</name>
        <dbReference type="ChEBI" id="CHEBI:58315"/>
    </ligand>
</feature>
<keyword evidence="2 8" id="KW-0547">Nucleotide-binding</keyword>
<dbReference type="PANTHER" id="PTHR11766">
    <property type="entry name" value="TYROSYL-TRNA SYNTHETASE"/>
    <property type="match status" value="1"/>
</dbReference>
<reference evidence="10 11" key="1">
    <citation type="journal article" date="2015" name="Genome Announc.">
        <title>Complete Genome Sequence of Spiroplasma turonicum Strain Tab4cT, a Parasite of a Horse Fly, Haematopota sp. (Diptera: Tabanidae).</title>
        <authorList>
            <person name="Davis R.E."/>
            <person name="Shao J."/>
            <person name="Zhao Y."/>
            <person name="Gasparich G.E."/>
            <person name="Gaynor B.J."/>
            <person name="Donofrio N."/>
        </authorList>
    </citation>
    <scope>NUCLEOTIDE SEQUENCE [LARGE SCALE GENOMIC DNA]</scope>
    <source>
        <strain evidence="10 11">Tab4c</strain>
    </source>
</reference>
<dbReference type="GO" id="GO:0003723">
    <property type="term" value="F:RNA binding"/>
    <property type="evidence" value="ECO:0007669"/>
    <property type="project" value="UniProtKB-KW"/>
</dbReference>
<dbReference type="STRING" id="216946.STURO_v1c01510"/>
<evidence type="ECO:0000256" key="4">
    <source>
        <dbReference type="ARBA" id="ARBA00022884"/>
    </source>
</evidence>
<keyword evidence="3 8" id="KW-0067">ATP-binding</keyword>
<gene>
    <name evidence="8 10" type="primary">tyrS</name>
    <name evidence="10" type="ORF">STURON_00153</name>
</gene>
<dbReference type="SUPFAM" id="SSF55174">
    <property type="entry name" value="Alpha-L RNA-binding motif"/>
    <property type="match status" value="1"/>
</dbReference>
<dbReference type="Gene3D" id="3.10.290.10">
    <property type="entry name" value="RNA-binding S4 domain"/>
    <property type="match status" value="1"/>
</dbReference>
<dbReference type="GO" id="GO:0006437">
    <property type="term" value="P:tyrosyl-tRNA aminoacylation"/>
    <property type="evidence" value="ECO:0007669"/>
    <property type="project" value="UniProtKB-UniRule"/>
</dbReference>
<dbReference type="RefSeq" id="WP_075048005.1">
    <property type="nucleotide sequence ID" value="NZ_CP012328.1"/>
</dbReference>
<keyword evidence="4" id="KW-0694">RNA-binding</keyword>
<evidence type="ECO:0000256" key="1">
    <source>
        <dbReference type="ARBA" id="ARBA00022598"/>
    </source>
</evidence>
<dbReference type="EC" id="6.1.1.1" evidence="8"/>